<feature type="region of interest" description="Disordered" evidence="1">
    <location>
        <begin position="66"/>
        <end position="108"/>
    </location>
</feature>
<accession>A0AA40FHA6</accession>
<gene>
    <name evidence="2" type="ORF">K0M31_013714</name>
</gene>
<evidence type="ECO:0000313" key="3">
    <source>
        <dbReference type="Proteomes" id="UP001177670"/>
    </source>
</evidence>
<comment type="caution">
    <text evidence="2">The sequence shown here is derived from an EMBL/GenBank/DDBJ whole genome shotgun (WGS) entry which is preliminary data.</text>
</comment>
<name>A0AA40FHA6_9HYME</name>
<proteinExistence type="predicted"/>
<organism evidence="2 3">
    <name type="scientific">Melipona bicolor</name>
    <dbReference type="NCBI Taxonomy" id="60889"/>
    <lineage>
        <taxon>Eukaryota</taxon>
        <taxon>Metazoa</taxon>
        <taxon>Ecdysozoa</taxon>
        <taxon>Arthropoda</taxon>
        <taxon>Hexapoda</taxon>
        <taxon>Insecta</taxon>
        <taxon>Pterygota</taxon>
        <taxon>Neoptera</taxon>
        <taxon>Endopterygota</taxon>
        <taxon>Hymenoptera</taxon>
        <taxon>Apocrita</taxon>
        <taxon>Aculeata</taxon>
        <taxon>Apoidea</taxon>
        <taxon>Anthophila</taxon>
        <taxon>Apidae</taxon>
        <taxon>Melipona</taxon>
    </lineage>
</organism>
<dbReference type="Proteomes" id="UP001177670">
    <property type="component" value="Unassembled WGS sequence"/>
</dbReference>
<keyword evidence="3" id="KW-1185">Reference proteome</keyword>
<evidence type="ECO:0000256" key="1">
    <source>
        <dbReference type="SAM" id="MobiDB-lite"/>
    </source>
</evidence>
<reference evidence="2" key="1">
    <citation type="submission" date="2021-10" db="EMBL/GenBank/DDBJ databases">
        <title>Melipona bicolor Genome sequencing and assembly.</title>
        <authorList>
            <person name="Araujo N.S."/>
            <person name="Arias M.C."/>
        </authorList>
    </citation>
    <scope>NUCLEOTIDE SEQUENCE</scope>
    <source>
        <strain evidence="2">USP_2M_L1-L4_2017</strain>
        <tissue evidence="2">Whole body</tissue>
    </source>
</reference>
<sequence>MSKTANASLSLIPLNRNIEIKTASAEFNGQFTIQLADNNNQKRATTTSSWQFRRLSVAPLLSRTPLNRESQSSEFIKRSSERRPEGSTVALGEESGRKRKYPSRFSQTDRRLIGEKQKFCL</sequence>
<feature type="compositionally biased region" description="Basic and acidic residues" evidence="1">
    <location>
        <begin position="75"/>
        <end position="85"/>
    </location>
</feature>
<dbReference type="AlphaFoldDB" id="A0AA40FHA6"/>
<dbReference type="EMBL" id="JAHYIQ010000039">
    <property type="protein sequence ID" value="KAK1118943.1"/>
    <property type="molecule type" value="Genomic_DNA"/>
</dbReference>
<protein>
    <submittedName>
        <fullName evidence="2">Uncharacterized protein</fullName>
    </submittedName>
</protein>
<evidence type="ECO:0000313" key="2">
    <source>
        <dbReference type="EMBL" id="KAK1118943.1"/>
    </source>
</evidence>